<gene>
    <name evidence="6" type="primary">nifW</name>
    <name evidence="7" type="ORF">GCM10009107_15610</name>
</gene>
<evidence type="ECO:0000256" key="3">
    <source>
        <dbReference type="ARBA" id="ARBA00011284"/>
    </source>
</evidence>
<comment type="similarity">
    <text evidence="2 6">Belongs to the NifW family.</text>
</comment>
<dbReference type="InterPro" id="IPR004893">
    <property type="entry name" value="NifW"/>
</dbReference>
<dbReference type="HAMAP" id="MF_00529">
    <property type="entry name" value="NifW"/>
    <property type="match status" value="1"/>
</dbReference>
<accession>A0ABN1JV52</accession>
<keyword evidence="8" id="KW-1185">Reference proteome</keyword>
<protein>
    <recommendedName>
        <fullName evidence="4 6">Nitrogenase-stabilizing/protective protein NifW</fullName>
    </recommendedName>
</protein>
<dbReference type="RefSeq" id="WP_141288004.1">
    <property type="nucleotide sequence ID" value="NZ_BAAAEW010000007.1"/>
</dbReference>
<sequence length="112" mass="12847">MTDLTTRLKALSSANEFLEFFGIAYDEQVVNVNRLHILKRFYQYLHRAEGLADLDEIGLFSRYRALLGRAYQDFTTSNAVTEKVFKVFQDAQGQQHVSLGSLRESLAQRRAA</sequence>
<dbReference type="NCBIfam" id="NF002009">
    <property type="entry name" value="PRK00810.1"/>
    <property type="match status" value="1"/>
</dbReference>
<evidence type="ECO:0000256" key="1">
    <source>
        <dbReference type="ARBA" id="ARBA00002247"/>
    </source>
</evidence>
<dbReference type="PIRSF" id="PIRSF005790">
    <property type="entry name" value="NifW"/>
    <property type="match status" value="1"/>
</dbReference>
<name>A0ABN1JV52_9BURK</name>
<evidence type="ECO:0000256" key="6">
    <source>
        <dbReference type="HAMAP-Rule" id="MF_00529"/>
    </source>
</evidence>
<proteinExistence type="inferred from homology"/>
<organism evidence="7 8">
    <name type="scientific">Ideonella azotifigens</name>
    <dbReference type="NCBI Taxonomy" id="513160"/>
    <lineage>
        <taxon>Bacteria</taxon>
        <taxon>Pseudomonadati</taxon>
        <taxon>Pseudomonadota</taxon>
        <taxon>Betaproteobacteria</taxon>
        <taxon>Burkholderiales</taxon>
        <taxon>Sphaerotilaceae</taxon>
        <taxon>Ideonella</taxon>
    </lineage>
</organism>
<dbReference type="EMBL" id="BAAAEW010000007">
    <property type="protein sequence ID" value="GAA0747261.1"/>
    <property type="molecule type" value="Genomic_DNA"/>
</dbReference>
<comment type="caution">
    <text evidence="7">The sequence shown here is derived from an EMBL/GenBank/DDBJ whole genome shotgun (WGS) entry which is preliminary data.</text>
</comment>
<evidence type="ECO:0000313" key="8">
    <source>
        <dbReference type="Proteomes" id="UP001500279"/>
    </source>
</evidence>
<dbReference type="Pfam" id="PF03206">
    <property type="entry name" value="NifW"/>
    <property type="match status" value="1"/>
</dbReference>
<evidence type="ECO:0000256" key="2">
    <source>
        <dbReference type="ARBA" id="ARBA00008351"/>
    </source>
</evidence>
<comment type="function">
    <text evidence="1 6">May protect the nitrogenase Fe-Mo protein from oxidative damage.</text>
</comment>
<dbReference type="Proteomes" id="UP001500279">
    <property type="component" value="Unassembled WGS sequence"/>
</dbReference>
<keyword evidence="5 6" id="KW-0535">Nitrogen fixation</keyword>
<comment type="subunit">
    <text evidence="3 6">Homotrimer; associates with NifD.</text>
</comment>
<evidence type="ECO:0000256" key="4">
    <source>
        <dbReference type="ARBA" id="ARBA00016274"/>
    </source>
</evidence>
<evidence type="ECO:0000313" key="7">
    <source>
        <dbReference type="EMBL" id="GAA0747261.1"/>
    </source>
</evidence>
<reference evidence="7 8" key="1">
    <citation type="journal article" date="2019" name="Int. J. Syst. Evol. Microbiol.">
        <title>The Global Catalogue of Microorganisms (GCM) 10K type strain sequencing project: providing services to taxonomists for standard genome sequencing and annotation.</title>
        <authorList>
            <consortium name="The Broad Institute Genomics Platform"/>
            <consortium name="The Broad Institute Genome Sequencing Center for Infectious Disease"/>
            <person name="Wu L."/>
            <person name="Ma J."/>
        </authorList>
    </citation>
    <scope>NUCLEOTIDE SEQUENCE [LARGE SCALE GENOMIC DNA]</scope>
    <source>
        <strain evidence="7 8">JCM 15503</strain>
    </source>
</reference>
<evidence type="ECO:0000256" key="5">
    <source>
        <dbReference type="ARBA" id="ARBA00023231"/>
    </source>
</evidence>